<keyword evidence="2" id="KW-0812">Transmembrane</keyword>
<reference evidence="3" key="1">
    <citation type="submission" date="2021-12" db="EMBL/GenBank/DDBJ databases">
        <title>Alicyclobacillaceae gen. nov., sp. nov., isolated from chalcocite enrichment system.</title>
        <authorList>
            <person name="Jiang Z."/>
        </authorList>
    </citation>
    <scope>NUCLEOTIDE SEQUENCE</scope>
    <source>
        <strain evidence="3">MYW30-H2</strain>
    </source>
</reference>
<dbReference type="RefSeq" id="WP_347436806.1">
    <property type="nucleotide sequence ID" value="NZ_CP089291.1"/>
</dbReference>
<dbReference type="Pfam" id="PF09546">
    <property type="entry name" value="Spore_III_AE"/>
    <property type="match status" value="1"/>
</dbReference>
<name>A0ABY4CHW7_9BACL</name>
<sequence>MHLFKWLRVIVLLLLCQGGTLLLGNLTAFAASDPGITAPQVQAEYPQVSSADPGQKNNGENQASNQTSQHIDTSKVDKFWNDLHEKYGGYLPNMQNGDIFHAFLPGNKGFGIKGVIEGIVRFVFHELWSDSKLLGTILILGLLAALLTTMQSAFESNMVSKLSYYVCYMVLIVLAITSFNTAIGYAKQAIQTMVDFMAAMIPMMLTMLASVGNITTVTLFHPLMAFIINITSAVVLYVVFPLLFFSAILNIVSGLSDSFKFSNLAGLIRTVSLTLLGVLFMFFLGIISVEGAIGTVTDSYSIKAAKFLASNFIPVVGKMFSDATETVIGASLLVKNAVGLGGVLIVLFICAFPSIQILSLSLIYNLASALIQPLGNSPIVSCLSQIGKSMSLVFAALATVGLMFFISITMIIAASNLSVMMR</sequence>
<keyword evidence="2" id="KW-1133">Transmembrane helix</keyword>
<dbReference type="InterPro" id="IPR014194">
    <property type="entry name" value="Spore_III_AE"/>
</dbReference>
<organism evidence="3 4">
    <name type="scientific">Fodinisporobacter ferrooxydans</name>
    <dbReference type="NCBI Taxonomy" id="2901836"/>
    <lineage>
        <taxon>Bacteria</taxon>
        <taxon>Bacillati</taxon>
        <taxon>Bacillota</taxon>
        <taxon>Bacilli</taxon>
        <taxon>Bacillales</taxon>
        <taxon>Alicyclobacillaceae</taxon>
        <taxon>Fodinisporobacter</taxon>
    </lineage>
</organism>
<proteinExistence type="predicted"/>
<feature type="region of interest" description="Disordered" evidence="1">
    <location>
        <begin position="43"/>
        <end position="72"/>
    </location>
</feature>
<feature type="transmembrane region" description="Helical" evidence="2">
    <location>
        <begin position="198"/>
        <end position="220"/>
    </location>
</feature>
<evidence type="ECO:0000256" key="2">
    <source>
        <dbReference type="SAM" id="Phobius"/>
    </source>
</evidence>
<feature type="transmembrane region" description="Helical" evidence="2">
    <location>
        <begin position="133"/>
        <end position="150"/>
    </location>
</feature>
<evidence type="ECO:0000256" key="1">
    <source>
        <dbReference type="SAM" id="MobiDB-lite"/>
    </source>
</evidence>
<keyword evidence="4" id="KW-1185">Reference proteome</keyword>
<evidence type="ECO:0000313" key="3">
    <source>
        <dbReference type="EMBL" id="UOF90117.1"/>
    </source>
</evidence>
<dbReference type="EMBL" id="CP089291">
    <property type="protein sequence ID" value="UOF90117.1"/>
    <property type="molecule type" value="Genomic_DNA"/>
</dbReference>
<feature type="transmembrane region" description="Helical" evidence="2">
    <location>
        <begin position="264"/>
        <end position="287"/>
    </location>
</feature>
<evidence type="ECO:0000313" key="4">
    <source>
        <dbReference type="Proteomes" id="UP000830167"/>
    </source>
</evidence>
<gene>
    <name evidence="3" type="primary">spoIIIAE</name>
    <name evidence="3" type="ORF">LSG31_19990</name>
</gene>
<keyword evidence="2" id="KW-0472">Membrane</keyword>
<dbReference type="NCBIfam" id="TIGR02829">
    <property type="entry name" value="spore_III_AE"/>
    <property type="match status" value="1"/>
</dbReference>
<feature type="transmembrane region" description="Helical" evidence="2">
    <location>
        <begin position="6"/>
        <end position="26"/>
    </location>
</feature>
<feature type="transmembrane region" description="Helical" evidence="2">
    <location>
        <begin position="343"/>
        <end position="371"/>
    </location>
</feature>
<dbReference type="Proteomes" id="UP000830167">
    <property type="component" value="Chromosome"/>
</dbReference>
<protein>
    <submittedName>
        <fullName evidence="3">Stage III sporulation protein AE</fullName>
    </submittedName>
</protein>
<feature type="transmembrane region" description="Helical" evidence="2">
    <location>
        <begin position="392"/>
        <end position="414"/>
    </location>
</feature>
<feature type="transmembrane region" description="Helical" evidence="2">
    <location>
        <begin position="162"/>
        <end position="186"/>
    </location>
</feature>
<feature type="compositionally biased region" description="Polar residues" evidence="1">
    <location>
        <begin position="47"/>
        <end position="71"/>
    </location>
</feature>
<feature type="transmembrane region" description="Helical" evidence="2">
    <location>
        <begin position="226"/>
        <end position="252"/>
    </location>
</feature>
<accession>A0ABY4CHW7</accession>